<evidence type="ECO:0000313" key="2">
    <source>
        <dbReference type="EMBL" id="CZT53450.1"/>
    </source>
</evidence>
<feature type="signal peptide" evidence="1">
    <location>
        <begin position="1"/>
        <end position="15"/>
    </location>
</feature>
<protein>
    <submittedName>
        <fullName evidence="2">Uncharacterized protein</fullName>
    </submittedName>
</protein>
<dbReference type="EMBL" id="FJVC01000776">
    <property type="protein sequence ID" value="CZT53450.1"/>
    <property type="molecule type" value="Genomic_DNA"/>
</dbReference>
<evidence type="ECO:0000256" key="1">
    <source>
        <dbReference type="SAM" id="SignalP"/>
    </source>
</evidence>
<organism evidence="2 3">
    <name type="scientific">Rhynchosporium secalis</name>
    <name type="common">Barley scald fungus</name>
    <dbReference type="NCBI Taxonomy" id="38038"/>
    <lineage>
        <taxon>Eukaryota</taxon>
        <taxon>Fungi</taxon>
        <taxon>Dikarya</taxon>
        <taxon>Ascomycota</taxon>
        <taxon>Pezizomycotina</taxon>
        <taxon>Leotiomycetes</taxon>
        <taxon>Helotiales</taxon>
        <taxon>Ploettnerulaceae</taxon>
        <taxon>Rhynchosporium</taxon>
    </lineage>
</organism>
<feature type="chain" id="PRO_5013017757" evidence="1">
    <location>
        <begin position="16"/>
        <end position="63"/>
    </location>
</feature>
<gene>
    <name evidence="2" type="ORF">RSE6_15025</name>
</gene>
<evidence type="ECO:0000313" key="3">
    <source>
        <dbReference type="Proteomes" id="UP000177625"/>
    </source>
</evidence>
<sequence length="63" mass="7299">MILSLFLYMLTRVFDLRNRSYDYNREYKPKISVAIVPCLSVYVDGTRALRAKAVSGIERALLK</sequence>
<proteinExistence type="predicted"/>
<reference evidence="3" key="1">
    <citation type="submission" date="2016-03" db="EMBL/GenBank/DDBJ databases">
        <authorList>
            <person name="Guldener U."/>
        </authorList>
    </citation>
    <scope>NUCLEOTIDE SEQUENCE [LARGE SCALE GENOMIC DNA]</scope>
</reference>
<name>A0A1E1MWK8_RHYSE</name>
<keyword evidence="1" id="KW-0732">Signal</keyword>
<dbReference type="Proteomes" id="UP000177625">
    <property type="component" value="Unassembled WGS sequence"/>
</dbReference>
<dbReference type="AlphaFoldDB" id="A0A1E1MWK8"/>
<keyword evidence="3" id="KW-1185">Reference proteome</keyword>
<accession>A0A1E1MWK8</accession>